<name>A0A8K0VZS6_9PLEO</name>
<reference evidence="2" key="1">
    <citation type="journal article" date="2021" name="Nat. Commun.">
        <title>Genetic determinants of endophytism in the Arabidopsis root mycobiome.</title>
        <authorList>
            <person name="Mesny F."/>
            <person name="Miyauchi S."/>
            <person name="Thiergart T."/>
            <person name="Pickel B."/>
            <person name="Atanasova L."/>
            <person name="Karlsson M."/>
            <person name="Huettel B."/>
            <person name="Barry K.W."/>
            <person name="Haridas S."/>
            <person name="Chen C."/>
            <person name="Bauer D."/>
            <person name="Andreopoulos W."/>
            <person name="Pangilinan J."/>
            <person name="LaButti K."/>
            <person name="Riley R."/>
            <person name="Lipzen A."/>
            <person name="Clum A."/>
            <person name="Drula E."/>
            <person name="Henrissat B."/>
            <person name="Kohler A."/>
            <person name="Grigoriev I.V."/>
            <person name="Martin F.M."/>
            <person name="Hacquard S."/>
        </authorList>
    </citation>
    <scope>NUCLEOTIDE SEQUENCE</scope>
    <source>
        <strain evidence="2">MPI-SDFR-AT-0120</strain>
    </source>
</reference>
<gene>
    <name evidence="2" type="ORF">FB567DRAFT_628124</name>
</gene>
<feature type="compositionally biased region" description="Acidic residues" evidence="1">
    <location>
        <begin position="198"/>
        <end position="216"/>
    </location>
</feature>
<dbReference type="EMBL" id="JAGMVJ010000008">
    <property type="protein sequence ID" value="KAH7088406.1"/>
    <property type="molecule type" value="Genomic_DNA"/>
</dbReference>
<dbReference type="OrthoDB" id="3793790at2759"/>
<accession>A0A8K0VZS6</accession>
<evidence type="ECO:0000313" key="2">
    <source>
        <dbReference type="EMBL" id="KAH7088406.1"/>
    </source>
</evidence>
<feature type="compositionally biased region" description="Basic and acidic residues" evidence="1">
    <location>
        <begin position="254"/>
        <end position="274"/>
    </location>
</feature>
<protein>
    <submittedName>
        <fullName evidence="2">Uncharacterized protein</fullName>
    </submittedName>
</protein>
<feature type="compositionally biased region" description="Polar residues" evidence="1">
    <location>
        <begin position="81"/>
        <end position="93"/>
    </location>
</feature>
<dbReference type="AlphaFoldDB" id="A0A8K0VZS6"/>
<evidence type="ECO:0000313" key="3">
    <source>
        <dbReference type="Proteomes" id="UP000813461"/>
    </source>
</evidence>
<feature type="region of interest" description="Disordered" evidence="1">
    <location>
        <begin position="339"/>
        <end position="396"/>
    </location>
</feature>
<feature type="region of interest" description="Disordered" evidence="1">
    <location>
        <begin position="1"/>
        <end position="107"/>
    </location>
</feature>
<feature type="compositionally biased region" description="Polar residues" evidence="1">
    <location>
        <begin position="232"/>
        <end position="253"/>
    </location>
</feature>
<feature type="compositionally biased region" description="Low complexity" evidence="1">
    <location>
        <begin position="57"/>
        <end position="70"/>
    </location>
</feature>
<proteinExistence type="predicted"/>
<organism evidence="2 3">
    <name type="scientific">Paraphoma chrysanthemicola</name>
    <dbReference type="NCBI Taxonomy" id="798071"/>
    <lineage>
        <taxon>Eukaryota</taxon>
        <taxon>Fungi</taxon>
        <taxon>Dikarya</taxon>
        <taxon>Ascomycota</taxon>
        <taxon>Pezizomycotina</taxon>
        <taxon>Dothideomycetes</taxon>
        <taxon>Pleosporomycetidae</taxon>
        <taxon>Pleosporales</taxon>
        <taxon>Pleosporineae</taxon>
        <taxon>Phaeosphaeriaceae</taxon>
        <taxon>Paraphoma</taxon>
    </lineage>
</organism>
<keyword evidence="3" id="KW-1185">Reference proteome</keyword>
<sequence length="480" mass="53582">MDPGKKKAAHTNIIDFDEVAALTQQGQRKKPPKRKPGVSTAKRPRDAPRKSEVTKPSGSRTTTVKTSVKQTSRKSPKAPKSLTQQDTASSEQAKPTRKLAAGHQSGSRYFEASYPAFSLKIPLYDQDGKKRQHARLSATLCSRSRDELLELVEEYAGRDKRKQFVGENMTKKNIANWLEYAEQLALGANPVSKLGESRDEDNEDDGDGTTDPDPELANDSSQTQGKRKRSDPSSPAHKSSQTTKKQRTQGADQHTSHESTTDHAQSDTTPEVRKAGYSKARRADEDAQRLANLTAFMKDQNLLPDETRDVETTLIVHLPEANEDRILTASWQPKTSIHTGTLVPTLHDTPISLDPRQRRPPNLSTEPPFLKTGMHGRHGDFGNDPDRRTGRGHQVRHEDAVAYEKYLHTRGSVYARYPVYPHSHINDPIDPMTKETWRVNELVAAAFDVKYPGYAVNHLWPCGCEKLRTASSEAADSEEE</sequence>
<comment type="caution">
    <text evidence="2">The sequence shown here is derived from an EMBL/GenBank/DDBJ whole genome shotgun (WGS) entry which is preliminary data.</text>
</comment>
<dbReference type="Proteomes" id="UP000813461">
    <property type="component" value="Unassembled WGS sequence"/>
</dbReference>
<feature type="compositionally biased region" description="Basic and acidic residues" evidence="1">
    <location>
        <begin position="43"/>
        <end position="53"/>
    </location>
</feature>
<feature type="compositionally biased region" description="Basic residues" evidence="1">
    <location>
        <begin position="27"/>
        <end position="36"/>
    </location>
</feature>
<feature type="compositionally biased region" description="Basic and acidic residues" evidence="1">
    <location>
        <begin position="377"/>
        <end position="396"/>
    </location>
</feature>
<evidence type="ECO:0000256" key="1">
    <source>
        <dbReference type="SAM" id="MobiDB-lite"/>
    </source>
</evidence>
<feature type="region of interest" description="Disordered" evidence="1">
    <location>
        <begin position="191"/>
        <end position="285"/>
    </location>
</feature>